<name>A0ACC1AZV7_9ROSI</name>
<evidence type="ECO:0000313" key="1">
    <source>
        <dbReference type="EMBL" id="KAJ0092190.1"/>
    </source>
</evidence>
<dbReference type="EMBL" id="CM047903">
    <property type="protein sequence ID" value="KAJ0092190.1"/>
    <property type="molecule type" value="Genomic_DNA"/>
</dbReference>
<dbReference type="Proteomes" id="UP001164250">
    <property type="component" value="Chromosome 7"/>
</dbReference>
<accession>A0ACC1AZV7</accession>
<proteinExistence type="predicted"/>
<sequence>MEISEQNVKSEAHILCYSFAVQGHLNPILQFCKRLASKGLKVTLVSTISASSKLIKTQSCSPVDVELLDVDPRDIPNTSKECEREETQDYLEHYKTVVAPSLAAFIENQMSSNYPPKFLVSDSIIPWALDITKRFGIDGAPFFTQSCSCNTMYYQFYREKSKVNAFEDQAMVLLPSLPPLKINELPSFLNGSGTYPSAITWMATQLPVKAIGPTIPSKYLDNRLKNDKDYGLNLFKPNTETYLKWLHSKQPASVIYVSFGSLAALEKNQMEEIAWGLKNSNIFFLWVLEVLAHESVGCFMTHCGWNSTLEAVSVGVPMVAMPQLTDQPTNANFIEDVWGWDEGEGEWRRDCEKRGD</sequence>
<protein>
    <submittedName>
        <fullName evidence="1">Uncharacterized protein</fullName>
    </submittedName>
</protein>
<reference evidence="2" key="1">
    <citation type="journal article" date="2023" name="G3 (Bethesda)">
        <title>Genome assembly and association tests identify interacting loci associated with vigor, precocity, and sex in interspecific pistachio rootstocks.</title>
        <authorList>
            <person name="Palmer W."/>
            <person name="Jacygrad E."/>
            <person name="Sagayaradj S."/>
            <person name="Cavanaugh K."/>
            <person name="Han R."/>
            <person name="Bertier L."/>
            <person name="Beede B."/>
            <person name="Kafkas S."/>
            <person name="Golino D."/>
            <person name="Preece J."/>
            <person name="Michelmore R."/>
        </authorList>
    </citation>
    <scope>NUCLEOTIDE SEQUENCE [LARGE SCALE GENOMIC DNA]</scope>
</reference>
<keyword evidence="2" id="KW-1185">Reference proteome</keyword>
<comment type="caution">
    <text evidence="1">The sequence shown here is derived from an EMBL/GenBank/DDBJ whole genome shotgun (WGS) entry which is preliminary data.</text>
</comment>
<organism evidence="1 2">
    <name type="scientific">Pistacia atlantica</name>
    <dbReference type="NCBI Taxonomy" id="434234"/>
    <lineage>
        <taxon>Eukaryota</taxon>
        <taxon>Viridiplantae</taxon>
        <taxon>Streptophyta</taxon>
        <taxon>Embryophyta</taxon>
        <taxon>Tracheophyta</taxon>
        <taxon>Spermatophyta</taxon>
        <taxon>Magnoliopsida</taxon>
        <taxon>eudicotyledons</taxon>
        <taxon>Gunneridae</taxon>
        <taxon>Pentapetalae</taxon>
        <taxon>rosids</taxon>
        <taxon>malvids</taxon>
        <taxon>Sapindales</taxon>
        <taxon>Anacardiaceae</taxon>
        <taxon>Pistacia</taxon>
    </lineage>
</organism>
<gene>
    <name evidence="1" type="ORF">Patl1_26887</name>
</gene>
<evidence type="ECO:0000313" key="2">
    <source>
        <dbReference type="Proteomes" id="UP001164250"/>
    </source>
</evidence>